<dbReference type="InterPro" id="IPR017437">
    <property type="entry name" value="ATP-NAD_kinase_PpnK-typ_C"/>
</dbReference>
<protein>
    <recommendedName>
        <fullName evidence="6">NAD kinase</fullName>
        <ecNumber evidence="6">2.7.1.23</ecNumber>
    </recommendedName>
    <alternativeName>
        <fullName evidence="6">ATP-dependent NAD kinase</fullName>
    </alternativeName>
</protein>
<keyword evidence="8" id="KW-1185">Reference proteome</keyword>
<organism evidence="7 8">
    <name type="scientific">Steroidobacter agaridevorans</name>
    <dbReference type="NCBI Taxonomy" id="2695856"/>
    <lineage>
        <taxon>Bacteria</taxon>
        <taxon>Pseudomonadati</taxon>
        <taxon>Pseudomonadota</taxon>
        <taxon>Gammaproteobacteria</taxon>
        <taxon>Steroidobacterales</taxon>
        <taxon>Steroidobacteraceae</taxon>
        <taxon>Steroidobacter</taxon>
    </lineage>
</organism>
<evidence type="ECO:0000256" key="1">
    <source>
        <dbReference type="ARBA" id="ARBA00022679"/>
    </source>
</evidence>
<evidence type="ECO:0000256" key="5">
    <source>
        <dbReference type="ARBA" id="ARBA00047925"/>
    </source>
</evidence>
<dbReference type="Pfam" id="PF01513">
    <property type="entry name" value="NAD_kinase"/>
    <property type="match status" value="1"/>
</dbReference>
<dbReference type="InterPro" id="IPR017438">
    <property type="entry name" value="ATP-NAD_kinase_N"/>
</dbReference>
<dbReference type="GO" id="GO:0003951">
    <property type="term" value="F:NAD+ kinase activity"/>
    <property type="evidence" value="ECO:0007669"/>
    <property type="project" value="UniProtKB-UniRule"/>
</dbReference>
<feature type="binding site" evidence="6">
    <location>
        <begin position="150"/>
        <end position="151"/>
    </location>
    <ligand>
        <name>NAD(+)</name>
        <dbReference type="ChEBI" id="CHEBI:57540"/>
    </ligand>
</feature>
<dbReference type="SUPFAM" id="SSF111331">
    <property type="entry name" value="NAD kinase/diacylglycerol kinase-like"/>
    <property type="match status" value="1"/>
</dbReference>
<dbReference type="GO" id="GO:0005524">
    <property type="term" value="F:ATP binding"/>
    <property type="evidence" value="ECO:0007669"/>
    <property type="project" value="UniProtKB-KW"/>
</dbReference>
<comment type="function">
    <text evidence="6">Involved in the regulation of the intracellular balance of NAD and NADP, and is a key enzyme in the biosynthesis of NADP. Catalyzes specifically the phosphorylation on 2'-hydroxyl of the adenosine moiety of NAD to yield NADP.</text>
</comment>
<keyword evidence="4 6" id="KW-0520">NAD</keyword>
<sequence length="306" mass="32882">MPAAPQPFQTIAIIGNTRDLRVVESLQVLAAHLHSRARRVLVDAATSVDYRGVKVERLPESDLCATSDLLIAVGGDGSMLHAARLAAPRGLPVLGINRGRLGFLADIGPTELTTRVDEILAGRYVSDQRAMLQATLSSPGQPDRQCNGLNDVVLQKWQTGRILDFETYIDGRYVNTHGGDGLVIATATGSTAYALSCGGPILYPGLDALVLAPICPHTLSDRPIVVRSNAIIEVRLLDRPDSNGQVTCDGVSLGALSQGDRLVVRPAASNVTLLHPADHDYYRTLRSKLRWGRGDRTAPYPDPNSE</sequence>
<dbReference type="InterPro" id="IPR002504">
    <property type="entry name" value="NADK"/>
</dbReference>
<dbReference type="EC" id="2.7.1.23" evidence="6"/>
<feature type="binding site" evidence="6">
    <location>
        <position position="161"/>
    </location>
    <ligand>
        <name>NAD(+)</name>
        <dbReference type="ChEBI" id="CHEBI:57540"/>
    </ligand>
</feature>
<keyword evidence="2 6" id="KW-0418">Kinase</keyword>
<dbReference type="InterPro" id="IPR016064">
    <property type="entry name" value="NAD/diacylglycerol_kinase_sf"/>
</dbReference>
<reference evidence="8" key="1">
    <citation type="submission" date="2020-01" db="EMBL/GenBank/DDBJ databases">
        <title>'Steroidobacter agaridevorans' sp. nov., agar-degrading bacteria isolated from rhizosphere soils.</title>
        <authorList>
            <person name="Ikenaga M."/>
            <person name="Kataoka M."/>
            <person name="Murouchi A."/>
            <person name="Katsuragi S."/>
            <person name="Sakai M."/>
        </authorList>
    </citation>
    <scope>NUCLEOTIDE SEQUENCE [LARGE SCALE GENOMIC DNA]</scope>
    <source>
        <strain evidence="8">YU21-B</strain>
    </source>
</reference>
<dbReference type="GO" id="GO:0019674">
    <property type="term" value="P:NAD+ metabolic process"/>
    <property type="evidence" value="ECO:0007669"/>
    <property type="project" value="InterPro"/>
</dbReference>
<keyword evidence="1 6" id="KW-0808">Transferase</keyword>
<comment type="caution">
    <text evidence="7">The sequence shown here is derived from an EMBL/GenBank/DDBJ whole genome shotgun (WGS) entry which is preliminary data.</text>
</comment>
<feature type="binding site" evidence="6">
    <location>
        <position position="180"/>
    </location>
    <ligand>
        <name>NAD(+)</name>
        <dbReference type="ChEBI" id="CHEBI:57540"/>
    </ligand>
</feature>
<comment type="catalytic activity">
    <reaction evidence="5 6">
        <text>NAD(+) + ATP = ADP + NADP(+) + H(+)</text>
        <dbReference type="Rhea" id="RHEA:18629"/>
        <dbReference type="ChEBI" id="CHEBI:15378"/>
        <dbReference type="ChEBI" id="CHEBI:30616"/>
        <dbReference type="ChEBI" id="CHEBI:57540"/>
        <dbReference type="ChEBI" id="CHEBI:58349"/>
        <dbReference type="ChEBI" id="CHEBI:456216"/>
        <dbReference type="EC" id="2.7.1.23"/>
    </reaction>
</comment>
<evidence type="ECO:0000313" key="7">
    <source>
        <dbReference type="EMBL" id="GFE84878.1"/>
    </source>
</evidence>
<comment type="similarity">
    <text evidence="6">Belongs to the NAD kinase family.</text>
</comment>
<keyword evidence="6" id="KW-0067">ATP-binding</keyword>
<dbReference type="Gene3D" id="3.40.50.10330">
    <property type="entry name" value="Probable inorganic polyphosphate/atp-NAD kinase, domain 1"/>
    <property type="match status" value="1"/>
</dbReference>
<dbReference type="GO" id="GO:0046872">
    <property type="term" value="F:metal ion binding"/>
    <property type="evidence" value="ECO:0007669"/>
    <property type="project" value="UniProtKB-UniRule"/>
</dbReference>
<proteinExistence type="inferred from homology"/>
<comment type="caution">
    <text evidence="6">Lacks conserved residue(s) required for the propagation of feature annotation.</text>
</comment>
<feature type="active site" description="Proton acceptor" evidence="6">
    <location>
        <position position="76"/>
    </location>
</feature>
<evidence type="ECO:0000256" key="2">
    <source>
        <dbReference type="ARBA" id="ARBA00022777"/>
    </source>
</evidence>
<dbReference type="RefSeq" id="WP_161816460.1">
    <property type="nucleotide sequence ID" value="NZ_BLJN01000011.1"/>
</dbReference>
<dbReference type="HAMAP" id="MF_00361">
    <property type="entry name" value="NAD_kinase"/>
    <property type="match status" value="1"/>
</dbReference>
<dbReference type="EMBL" id="BLJN01000011">
    <property type="protein sequence ID" value="GFE84878.1"/>
    <property type="molecule type" value="Genomic_DNA"/>
</dbReference>
<evidence type="ECO:0000256" key="4">
    <source>
        <dbReference type="ARBA" id="ARBA00023027"/>
    </source>
</evidence>
<feature type="binding site" evidence="6">
    <location>
        <begin position="76"/>
        <end position="77"/>
    </location>
    <ligand>
        <name>NAD(+)</name>
        <dbReference type="ChEBI" id="CHEBI:57540"/>
    </ligand>
</feature>
<name>A0A829YQK3_9GAMM</name>
<dbReference type="Gene3D" id="2.60.200.30">
    <property type="entry name" value="Probable inorganic polyphosphate/atp-NAD kinase, domain 2"/>
    <property type="match status" value="1"/>
</dbReference>
<dbReference type="GO" id="GO:0006741">
    <property type="term" value="P:NADP+ biosynthetic process"/>
    <property type="evidence" value="ECO:0007669"/>
    <property type="project" value="UniProtKB-UniRule"/>
</dbReference>
<dbReference type="GO" id="GO:0051287">
    <property type="term" value="F:NAD binding"/>
    <property type="evidence" value="ECO:0007669"/>
    <property type="project" value="UniProtKB-ARBA"/>
</dbReference>
<comment type="subcellular location">
    <subcellularLocation>
        <location evidence="6">Cytoplasm</location>
    </subcellularLocation>
</comment>
<dbReference type="AlphaFoldDB" id="A0A829YQK3"/>
<dbReference type="PANTHER" id="PTHR20275:SF0">
    <property type="entry name" value="NAD KINASE"/>
    <property type="match status" value="1"/>
</dbReference>
<keyword evidence="3 6" id="KW-0521">NADP</keyword>
<dbReference type="Pfam" id="PF20143">
    <property type="entry name" value="NAD_kinase_C"/>
    <property type="match status" value="1"/>
</dbReference>
<feature type="binding site" evidence="6">
    <location>
        <begin position="191"/>
        <end position="196"/>
    </location>
    <ligand>
        <name>NAD(+)</name>
        <dbReference type="ChEBI" id="CHEBI:57540"/>
    </ligand>
</feature>
<keyword evidence="6" id="KW-0963">Cytoplasm</keyword>
<evidence type="ECO:0000313" key="8">
    <source>
        <dbReference type="Proteomes" id="UP000445000"/>
    </source>
</evidence>
<dbReference type="Proteomes" id="UP000445000">
    <property type="component" value="Unassembled WGS sequence"/>
</dbReference>
<evidence type="ECO:0000256" key="3">
    <source>
        <dbReference type="ARBA" id="ARBA00022857"/>
    </source>
</evidence>
<comment type="cofactor">
    <cofactor evidence="6">
        <name>a divalent metal cation</name>
        <dbReference type="ChEBI" id="CHEBI:60240"/>
    </cofactor>
</comment>
<keyword evidence="6" id="KW-0547">Nucleotide-binding</keyword>
<accession>A0A829YQK3</accession>
<dbReference type="NCBIfam" id="NF002306">
    <property type="entry name" value="PRK01231.1"/>
    <property type="match status" value="1"/>
</dbReference>
<dbReference type="PANTHER" id="PTHR20275">
    <property type="entry name" value="NAD KINASE"/>
    <property type="match status" value="1"/>
</dbReference>
<dbReference type="GO" id="GO:0005737">
    <property type="term" value="C:cytoplasm"/>
    <property type="evidence" value="ECO:0007669"/>
    <property type="project" value="UniProtKB-SubCell"/>
</dbReference>
<gene>
    <name evidence="6 7" type="primary">nadK</name>
    <name evidence="7" type="ORF">GCM10011487_68780</name>
</gene>
<evidence type="ECO:0000256" key="6">
    <source>
        <dbReference type="HAMAP-Rule" id="MF_00361"/>
    </source>
</evidence>
<feature type="binding site" evidence="6">
    <location>
        <position position="81"/>
    </location>
    <ligand>
        <name>NAD(+)</name>
        <dbReference type="ChEBI" id="CHEBI:57540"/>
    </ligand>
</feature>